<accession>A0ABT1S8A8</accession>
<dbReference type="PANTHER" id="PTHR36928">
    <property type="entry name" value="PHOSPHATASE YCDX-RELATED"/>
    <property type="match status" value="1"/>
</dbReference>
<comment type="caution">
    <text evidence="2">The sequence shown here is derived from an EMBL/GenBank/DDBJ whole genome shotgun (WGS) entry which is preliminary data.</text>
</comment>
<dbReference type="InterPro" id="IPR003141">
    <property type="entry name" value="Pol/His_phosphatase_N"/>
</dbReference>
<dbReference type="RefSeq" id="WP_256310862.1">
    <property type="nucleotide sequence ID" value="NZ_JANGAC010000004.1"/>
</dbReference>
<sequence>MIKLIGDYHTHTIYSSGFRKEGKHAIGTIRDNAEAALAKGLSEIAITEHGPGHYLYGVRKKRIPLMKSEIDRLNEEFIPKGLKILLGIESNLVGLDGTLDVDEKLLKYIDFLIMGYHYGATPKTLKDGIGLYVLNPISKIFHIGKEKAKELNTRAYIKALGKYPINMISHPGSKAVVDIVELAREANKYGTALEISAKHSQLSVESIKLLLDMDVIYMVNSDAHRPEDVGNVENGIRKAKEANLPLDRIKNIEIN</sequence>
<feature type="domain" description="Polymerase/histidinol phosphatase N-terminal" evidence="1">
    <location>
        <begin position="6"/>
        <end position="94"/>
    </location>
</feature>
<dbReference type="Pfam" id="PF02811">
    <property type="entry name" value="PHP"/>
    <property type="match status" value="1"/>
</dbReference>
<organism evidence="2 3">
    <name type="scientific">Tissierella carlieri</name>
    <dbReference type="NCBI Taxonomy" id="689904"/>
    <lineage>
        <taxon>Bacteria</taxon>
        <taxon>Bacillati</taxon>
        <taxon>Bacillota</taxon>
        <taxon>Tissierellia</taxon>
        <taxon>Tissierellales</taxon>
        <taxon>Tissierellaceae</taxon>
        <taxon>Tissierella</taxon>
    </lineage>
</organism>
<keyword evidence="3" id="KW-1185">Reference proteome</keyword>
<dbReference type="Proteomes" id="UP001524478">
    <property type="component" value="Unassembled WGS sequence"/>
</dbReference>
<evidence type="ECO:0000313" key="3">
    <source>
        <dbReference type="Proteomes" id="UP001524478"/>
    </source>
</evidence>
<gene>
    <name evidence="2" type="ORF">NE686_06365</name>
</gene>
<dbReference type="SUPFAM" id="SSF89550">
    <property type="entry name" value="PHP domain-like"/>
    <property type="match status" value="1"/>
</dbReference>
<proteinExistence type="predicted"/>
<dbReference type="EMBL" id="JANGAC010000004">
    <property type="protein sequence ID" value="MCQ4922699.1"/>
    <property type="molecule type" value="Genomic_DNA"/>
</dbReference>
<evidence type="ECO:0000259" key="1">
    <source>
        <dbReference type="SMART" id="SM00481"/>
    </source>
</evidence>
<dbReference type="InterPro" id="IPR004013">
    <property type="entry name" value="PHP_dom"/>
</dbReference>
<evidence type="ECO:0000313" key="2">
    <source>
        <dbReference type="EMBL" id="MCQ4922699.1"/>
    </source>
</evidence>
<name>A0ABT1S8A8_9FIRM</name>
<reference evidence="2 3" key="1">
    <citation type="submission" date="2022-06" db="EMBL/GenBank/DDBJ databases">
        <title>Isolation of gut microbiota from human fecal samples.</title>
        <authorList>
            <person name="Pamer E.G."/>
            <person name="Barat B."/>
            <person name="Waligurski E."/>
            <person name="Medina S."/>
            <person name="Paddock L."/>
            <person name="Mostad J."/>
        </authorList>
    </citation>
    <scope>NUCLEOTIDE SEQUENCE [LARGE SCALE GENOMIC DNA]</scope>
    <source>
        <strain evidence="2 3">DFI.7.95</strain>
    </source>
</reference>
<dbReference type="InterPro" id="IPR050243">
    <property type="entry name" value="PHP_phosphatase"/>
</dbReference>
<protein>
    <submittedName>
        <fullName evidence="2">PHP domain-containing protein</fullName>
    </submittedName>
</protein>
<dbReference type="Gene3D" id="3.20.20.140">
    <property type="entry name" value="Metal-dependent hydrolases"/>
    <property type="match status" value="1"/>
</dbReference>
<dbReference type="PANTHER" id="PTHR36928:SF1">
    <property type="entry name" value="PHOSPHATASE YCDX-RELATED"/>
    <property type="match status" value="1"/>
</dbReference>
<dbReference type="SMART" id="SM00481">
    <property type="entry name" value="POLIIIAc"/>
    <property type="match status" value="1"/>
</dbReference>
<dbReference type="InterPro" id="IPR016195">
    <property type="entry name" value="Pol/histidinol_Pase-like"/>
</dbReference>